<evidence type="ECO:0000313" key="3">
    <source>
        <dbReference type="Proteomes" id="UP000887013"/>
    </source>
</evidence>
<comment type="caution">
    <text evidence="2">The sequence shown here is derived from an EMBL/GenBank/DDBJ whole genome shotgun (WGS) entry which is preliminary data.</text>
</comment>
<name>A0A8X6U2N6_NEPPI</name>
<feature type="non-terminal residue" evidence="2">
    <location>
        <position position="1"/>
    </location>
</feature>
<dbReference type="EMBL" id="BMAW01072650">
    <property type="protein sequence ID" value="GFT84010.1"/>
    <property type="molecule type" value="Genomic_DNA"/>
</dbReference>
<sequence length="68" mass="7366">RGRAAESFQEWQEKKPQGSQPLRSAGDSHRWARSGLCPGVPGDISTQWSASRSCPSALTLCADLMALH</sequence>
<accession>A0A8X6U2N6</accession>
<feature type="region of interest" description="Disordered" evidence="1">
    <location>
        <begin position="1"/>
        <end position="31"/>
    </location>
</feature>
<gene>
    <name evidence="2" type="ORF">NPIL_611351</name>
</gene>
<evidence type="ECO:0000256" key="1">
    <source>
        <dbReference type="SAM" id="MobiDB-lite"/>
    </source>
</evidence>
<keyword evidence="3" id="KW-1185">Reference proteome</keyword>
<dbReference type="AlphaFoldDB" id="A0A8X6U2N6"/>
<protein>
    <submittedName>
        <fullName evidence="2">Uncharacterized protein</fullName>
    </submittedName>
</protein>
<evidence type="ECO:0000313" key="2">
    <source>
        <dbReference type="EMBL" id="GFT84010.1"/>
    </source>
</evidence>
<proteinExistence type="predicted"/>
<dbReference type="Proteomes" id="UP000887013">
    <property type="component" value="Unassembled WGS sequence"/>
</dbReference>
<organism evidence="2 3">
    <name type="scientific">Nephila pilipes</name>
    <name type="common">Giant wood spider</name>
    <name type="synonym">Nephila maculata</name>
    <dbReference type="NCBI Taxonomy" id="299642"/>
    <lineage>
        <taxon>Eukaryota</taxon>
        <taxon>Metazoa</taxon>
        <taxon>Ecdysozoa</taxon>
        <taxon>Arthropoda</taxon>
        <taxon>Chelicerata</taxon>
        <taxon>Arachnida</taxon>
        <taxon>Araneae</taxon>
        <taxon>Araneomorphae</taxon>
        <taxon>Entelegynae</taxon>
        <taxon>Araneoidea</taxon>
        <taxon>Nephilidae</taxon>
        <taxon>Nephila</taxon>
    </lineage>
</organism>
<reference evidence="2" key="1">
    <citation type="submission" date="2020-08" db="EMBL/GenBank/DDBJ databases">
        <title>Multicomponent nature underlies the extraordinary mechanical properties of spider dragline silk.</title>
        <authorList>
            <person name="Kono N."/>
            <person name="Nakamura H."/>
            <person name="Mori M."/>
            <person name="Yoshida Y."/>
            <person name="Ohtoshi R."/>
            <person name="Malay A.D."/>
            <person name="Moran D.A.P."/>
            <person name="Tomita M."/>
            <person name="Numata K."/>
            <person name="Arakawa K."/>
        </authorList>
    </citation>
    <scope>NUCLEOTIDE SEQUENCE</scope>
</reference>